<feature type="compositionally biased region" description="Pro residues" evidence="1">
    <location>
        <begin position="29"/>
        <end position="48"/>
    </location>
</feature>
<evidence type="ECO:0000313" key="3">
    <source>
        <dbReference type="Proteomes" id="UP000298787"/>
    </source>
</evidence>
<keyword evidence="3" id="KW-1185">Reference proteome</keyword>
<proteinExistence type="predicted"/>
<dbReference type="EMBL" id="CM014078">
    <property type="protein sequence ID" value="TKS66204.1"/>
    <property type="molecule type" value="Genomic_DNA"/>
</dbReference>
<dbReference type="Proteomes" id="UP000298787">
    <property type="component" value="Chromosome 1"/>
</dbReference>
<dbReference type="AlphaFoldDB" id="A0A4U5TX11"/>
<organism evidence="2 3">
    <name type="scientific">Collichthys lucidus</name>
    <name type="common">Big head croaker</name>
    <name type="synonym">Sciaena lucida</name>
    <dbReference type="NCBI Taxonomy" id="240159"/>
    <lineage>
        <taxon>Eukaryota</taxon>
        <taxon>Metazoa</taxon>
        <taxon>Chordata</taxon>
        <taxon>Craniata</taxon>
        <taxon>Vertebrata</taxon>
        <taxon>Euteleostomi</taxon>
        <taxon>Actinopterygii</taxon>
        <taxon>Neopterygii</taxon>
        <taxon>Teleostei</taxon>
        <taxon>Neoteleostei</taxon>
        <taxon>Acanthomorphata</taxon>
        <taxon>Eupercaria</taxon>
        <taxon>Sciaenidae</taxon>
        <taxon>Collichthys</taxon>
    </lineage>
</organism>
<feature type="compositionally biased region" description="Low complexity" evidence="1">
    <location>
        <begin position="49"/>
        <end position="59"/>
    </location>
</feature>
<evidence type="ECO:0000313" key="2">
    <source>
        <dbReference type="EMBL" id="TKS66204.1"/>
    </source>
</evidence>
<feature type="compositionally biased region" description="Basic and acidic residues" evidence="1">
    <location>
        <begin position="60"/>
        <end position="80"/>
    </location>
</feature>
<accession>A0A4U5TX11</accession>
<feature type="region of interest" description="Disordered" evidence="1">
    <location>
        <begin position="20"/>
        <end position="93"/>
    </location>
</feature>
<name>A0A4U5TX11_COLLU</name>
<sequence length="141" mass="15506">MKTQIHPEANHRLTEEYTASVASDWSACSPPPAATFNPPPLRATPPSLPSSAPLSLSTSVRREQQTVEQKRNPRGVERTELGTSCKGHGHEHGEQNRAFTRFTLMYSDPLLHAGLHISPLLSFSLRLCREGLRRPGLASTS</sequence>
<protein>
    <submittedName>
        <fullName evidence="2">Uncharacterized protein</fullName>
    </submittedName>
</protein>
<gene>
    <name evidence="2" type="ORF">D9C73_000260</name>
</gene>
<reference evidence="2 3" key="1">
    <citation type="submission" date="2019-01" db="EMBL/GenBank/DDBJ databases">
        <title>Genome Assembly of Collichthys lucidus.</title>
        <authorList>
            <person name="Cai M."/>
            <person name="Xiao S."/>
        </authorList>
    </citation>
    <scope>NUCLEOTIDE SEQUENCE [LARGE SCALE GENOMIC DNA]</scope>
    <source>
        <strain evidence="2">JT15FE1705JMU</strain>
        <tissue evidence="2">Muscle</tissue>
    </source>
</reference>
<evidence type="ECO:0000256" key="1">
    <source>
        <dbReference type="SAM" id="MobiDB-lite"/>
    </source>
</evidence>